<reference evidence="3 4" key="1">
    <citation type="journal article" date="2021" name="Elife">
        <title>Chloroplast acquisition without the gene transfer in kleptoplastic sea slugs, Plakobranchus ocellatus.</title>
        <authorList>
            <person name="Maeda T."/>
            <person name="Takahashi S."/>
            <person name="Yoshida T."/>
            <person name="Shimamura S."/>
            <person name="Takaki Y."/>
            <person name="Nagai Y."/>
            <person name="Toyoda A."/>
            <person name="Suzuki Y."/>
            <person name="Arimoto A."/>
            <person name="Ishii H."/>
            <person name="Satoh N."/>
            <person name="Nishiyama T."/>
            <person name="Hasebe M."/>
            <person name="Maruyama T."/>
            <person name="Minagawa J."/>
            <person name="Obokata J."/>
            <person name="Shigenobu S."/>
        </authorList>
    </citation>
    <scope>NUCLEOTIDE SEQUENCE [LARGE SCALE GENOMIC DNA]</scope>
</reference>
<gene>
    <name evidence="3" type="ORF">ElyMa_000856300</name>
</gene>
<dbReference type="GO" id="GO:0016020">
    <property type="term" value="C:membrane"/>
    <property type="evidence" value="ECO:0007669"/>
    <property type="project" value="InterPro"/>
</dbReference>
<dbReference type="InterPro" id="IPR036734">
    <property type="entry name" value="Neur_chan_lig-bd_sf"/>
</dbReference>
<protein>
    <submittedName>
        <fullName evidence="3">Acetylcholine receptor subunit alpha-like 1</fullName>
    </submittedName>
</protein>
<dbReference type="GO" id="GO:0004888">
    <property type="term" value="F:transmembrane signaling receptor activity"/>
    <property type="evidence" value="ECO:0007669"/>
    <property type="project" value="InterPro"/>
</dbReference>
<organism evidence="3 4">
    <name type="scientific">Elysia marginata</name>
    <dbReference type="NCBI Taxonomy" id="1093978"/>
    <lineage>
        <taxon>Eukaryota</taxon>
        <taxon>Metazoa</taxon>
        <taxon>Spiralia</taxon>
        <taxon>Lophotrochozoa</taxon>
        <taxon>Mollusca</taxon>
        <taxon>Gastropoda</taxon>
        <taxon>Heterobranchia</taxon>
        <taxon>Euthyneura</taxon>
        <taxon>Panpulmonata</taxon>
        <taxon>Sacoglossa</taxon>
        <taxon>Placobranchoidea</taxon>
        <taxon>Plakobranchidae</taxon>
        <taxon>Elysia</taxon>
    </lineage>
</organism>
<dbReference type="GO" id="GO:0005230">
    <property type="term" value="F:extracellular ligand-gated monoatomic ion channel activity"/>
    <property type="evidence" value="ECO:0007669"/>
    <property type="project" value="InterPro"/>
</dbReference>
<dbReference type="InterPro" id="IPR006202">
    <property type="entry name" value="Neur_chan_lig-bd"/>
</dbReference>
<comment type="caution">
    <text evidence="3">The sequence shown here is derived from an EMBL/GenBank/DDBJ whole genome shotgun (WGS) entry which is preliminary data.</text>
</comment>
<feature type="chain" id="PRO_5043763935" evidence="1">
    <location>
        <begin position="24"/>
        <end position="237"/>
    </location>
</feature>
<dbReference type="AlphaFoldDB" id="A0AAV4H338"/>
<dbReference type="InterPro" id="IPR006201">
    <property type="entry name" value="Neur_channel"/>
</dbReference>
<sequence length="237" mass="27042">MAARFAMLVTFLFIATCANMVLSENLDDIKRKIRFVLRGSMPELLPTTGQPVEVTLGLDLTAIRQVDTTRGEIEILAMRSLLWNNPLLSWKDKSQGFSHDPISIDIKKVWSPDIVAYNAIHPPEVLSPPLAIVNEDGSVMYIPNERIRFGCDLENFSTAEGSNCTLVYGSWTYNAERMNVTGSSVSTNDFRADARFDLLHTYIETEVTYYECCPEPYVRVKITLNIREKKPYFTWWN</sequence>
<dbReference type="Gene3D" id="2.70.170.10">
    <property type="entry name" value="Neurotransmitter-gated ion-channel ligand-binding domain"/>
    <property type="match status" value="1"/>
</dbReference>
<evidence type="ECO:0000259" key="2">
    <source>
        <dbReference type="Pfam" id="PF02931"/>
    </source>
</evidence>
<evidence type="ECO:0000313" key="3">
    <source>
        <dbReference type="EMBL" id="GFR91959.1"/>
    </source>
</evidence>
<evidence type="ECO:0000313" key="4">
    <source>
        <dbReference type="Proteomes" id="UP000762676"/>
    </source>
</evidence>
<keyword evidence="1" id="KW-0732">Signal</keyword>
<dbReference type="EMBL" id="BMAT01001755">
    <property type="protein sequence ID" value="GFR91959.1"/>
    <property type="molecule type" value="Genomic_DNA"/>
</dbReference>
<dbReference type="PANTHER" id="PTHR18945">
    <property type="entry name" value="NEUROTRANSMITTER GATED ION CHANNEL"/>
    <property type="match status" value="1"/>
</dbReference>
<dbReference type="Proteomes" id="UP000762676">
    <property type="component" value="Unassembled WGS sequence"/>
</dbReference>
<keyword evidence="3" id="KW-0675">Receptor</keyword>
<name>A0AAV4H338_9GAST</name>
<keyword evidence="4" id="KW-1185">Reference proteome</keyword>
<dbReference type="Pfam" id="PF02931">
    <property type="entry name" value="Neur_chan_LBD"/>
    <property type="match status" value="1"/>
</dbReference>
<feature type="domain" description="Neurotransmitter-gated ion-channel ligand-binding" evidence="2">
    <location>
        <begin position="43"/>
        <end position="227"/>
    </location>
</feature>
<accession>A0AAV4H338</accession>
<evidence type="ECO:0000256" key="1">
    <source>
        <dbReference type="SAM" id="SignalP"/>
    </source>
</evidence>
<proteinExistence type="predicted"/>
<feature type="signal peptide" evidence="1">
    <location>
        <begin position="1"/>
        <end position="23"/>
    </location>
</feature>
<dbReference type="SUPFAM" id="SSF63712">
    <property type="entry name" value="Nicotinic receptor ligand binding domain-like"/>
    <property type="match status" value="1"/>
</dbReference>